<dbReference type="EC" id="6.5.1.1" evidence="2"/>
<evidence type="ECO:0000256" key="7">
    <source>
        <dbReference type="ARBA" id="ARBA00022723"/>
    </source>
</evidence>
<evidence type="ECO:0000256" key="18">
    <source>
        <dbReference type="ARBA" id="ARBA00023268"/>
    </source>
</evidence>
<dbReference type="CDD" id="cd07906">
    <property type="entry name" value="Adenylation_DNA_ligase_LigD_LigC"/>
    <property type="match status" value="1"/>
</dbReference>
<dbReference type="InterPro" id="IPR014146">
    <property type="entry name" value="LigD_ligase_dom"/>
</dbReference>
<evidence type="ECO:0000256" key="15">
    <source>
        <dbReference type="ARBA" id="ARBA00023172"/>
    </source>
</evidence>
<evidence type="ECO:0000256" key="16">
    <source>
        <dbReference type="ARBA" id="ARBA00023204"/>
    </source>
</evidence>
<evidence type="ECO:0000256" key="11">
    <source>
        <dbReference type="ARBA" id="ARBA00022839"/>
    </source>
</evidence>
<protein>
    <recommendedName>
        <fullName evidence="2">DNA ligase (ATP)</fullName>
        <ecNumber evidence="2">6.5.1.1</ecNumber>
    </recommendedName>
    <alternativeName>
        <fullName evidence="19">NHEJ DNA polymerase</fullName>
    </alternativeName>
</protein>
<keyword evidence="4" id="KW-0808">Transferase</keyword>
<evidence type="ECO:0000259" key="22">
    <source>
        <dbReference type="PROSITE" id="PS50160"/>
    </source>
</evidence>
<dbReference type="RefSeq" id="WP_206568885.1">
    <property type="nucleotide sequence ID" value="NZ_JAFKCW010000002.1"/>
</dbReference>
<dbReference type="NCBIfam" id="TIGR02778">
    <property type="entry name" value="ligD_pol"/>
    <property type="match status" value="1"/>
</dbReference>
<dbReference type="CDD" id="cd04865">
    <property type="entry name" value="LigD_Pol_like_2"/>
    <property type="match status" value="1"/>
</dbReference>
<dbReference type="Pfam" id="PF04679">
    <property type="entry name" value="DNA_ligase_A_C"/>
    <property type="match status" value="1"/>
</dbReference>
<keyword evidence="24" id="KW-1185">Reference proteome</keyword>
<evidence type="ECO:0000256" key="12">
    <source>
        <dbReference type="ARBA" id="ARBA00022840"/>
    </source>
</evidence>
<dbReference type="PROSITE" id="PS50160">
    <property type="entry name" value="DNA_LIGASE_A3"/>
    <property type="match status" value="1"/>
</dbReference>
<dbReference type="InterPro" id="IPR012310">
    <property type="entry name" value="DNA_ligase_ATP-dep_cent"/>
</dbReference>
<keyword evidence="5" id="KW-0548">Nucleotidyltransferase</keyword>
<feature type="region of interest" description="Disordered" evidence="21">
    <location>
        <begin position="1"/>
        <end position="25"/>
    </location>
</feature>
<dbReference type="CDD" id="cd07971">
    <property type="entry name" value="OBF_DNA_ligase_LigD"/>
    <property type="match status" value="1"/>
</dbReference>
<comment type="caution">
    <text evidence="23">The sequence shown here is derived from an EMBL/GenBank/DDBJ whole genome shotgun (WGS) entry which is preliminary data.</text>
</comment>
<dbReference type="InterPro" id="IPR014144">
    <property type="entry name" value="LigD_PE_domain"/>
</dbReference>
<evidence type="ECO:0000256" key="9">
    <source>
        <dbReference type="ARBA" id="ARBA00022763"/>
    </source>
</evidence>
<dbReference type="Proteomes" id="UP000664698">
    <property type="component" value="Unassembled WGS sequence"/>
</dbReference>
<evidence type="ECO:0000256" key="1">
    <source>
        <dbReference type="ARBA" id="ARBA00001936"/>
    </source>
</evidence>
<keyword evidence="18" id="KW-0511">Multifunctional enzyme</keyword>
<keyword evidence="12" id="KW-0067">ATP-binding</keyword>
<dbReference type="InterPro" id="IPR052171">
    <property type="entry name" value="NHEJ_LigD"/>
</dbReference>
<keyword evidence="8" id="KW-0547">Nucleotide-binding</keyword>
<keyword evidence="7" id="KW-0479">Metal-binding</keyword>
<organism evidence="23 24">
    <name type="scientific">Algoriphagus aestuariicola</name>
    <dbReference type="NCBI Taxonomy" id="1852016"/>
    <lineage>
        <taxon>Bacteria</taxon>
        <taxon>Pseudomonadati</taxon>
        <taxon>Bacteroidota</taxon>
        <taxon>Cytophagia</taxon>
        <taxon>Cytophagales</taxon>
        <taxon>Cyclobacteriaceae</taxon>
        <taxon>Algoriphagus</taxon>
    </lineage>
</organism>
<reference evidence="23 24" key="1">
    <citation type="submission" date="2021-03" db="EMBL/GenBank/DDBJ databases">
        <title>novel species isolated from a fishpond in China.</title>
        <authorList>
            <person name="Lu H."/>
            <person name="Cai Z."/>
        </authorList>
    </citation>
    <scope>NUCLEOTIDE SEQUENCE [LARGE SCALE GENOMIC DNA]</scope>
    <source>
        <strain evidence="23 24">JCM 31546</strain>
    </source>
</reference>
<evidence type="ECO:0000313" key="23">
    <source>
        <dbReference type="EMBL" id="MBN7800899.1"/>
    </source>
</evidence>
<name>A0ABS3BQ00_9BACT</name>
<dbReference type="Gene3D" id="2.40.50.140">
    <property type="entry name" value="Nucleic acid-binding proteins"/>
    <property type="match status" value="1"/>
</dbReference>
<dbReference type="PANTHER" id="PTHR42705:SF2">
    <property type="entry name" value="BIFUNCTIONAL NON-HOMOLOGOUS END JOINING PROTEIN LIGD"/>
    <property type="match status" value="1"/>
</dbReference>
<dbReference type="NCBIfam" id="TIGR02779">
    <property type="entry name" value="NHEJ_ligase_lig"/>
    <property type="match status" value="1"/>
</dbReference>
<evidence type="ECO:0000256" key="4">
    <source>
        <dbReference type="ARBA" id="ARBA00022679"/>
    </source>
</evidence>
<dbReference type="InterPro" id="IPR012309">
    <property type="entry name" value="DNA_ligase_ATP-dep_C"/>
</dbReference>
<evidence type="ECO:0000256" key="10">
    <source>
        <dbReference type="ARBA" id="ARBA00022801"/>
    </source>
</evidence>
<dbReference type="Gene3D" id="3.30.1490.70">
    <property type="match status" value="1"/>
</dbReference>
<dbReference type="InterPro" id="IPR014145">
    <property type="entry name" value="LigD_pol_dom"/>
</dbReference>
<comment type="catalytic activity">
    <reaction evidence="20">
        <text>ATP + (deoxyribonucleotide)n-3'-hydroxyl + 5'-phospho-(deoxyribonucleotide)m = (deoxyribonucleotide)n+m + AMP + diphosphate.</text>
        <dbReference type="EC" id="6.5.1.1"/>
    </reaction>
</comment>
<dbReference type="EMBL" id="JAFKCW010000002">
    <property type="protein sequence ID" value="MBN7800899.1"/>
    <property type="molecule type" value="Genomic_DNA"/>
</dbReference>
<dbReference type="InterPro" id="IPR014143">
    <property type="entry name" value="NHEJ_ligase_prk"/>
</dbReference>
<gene>
    <name evidence="23" type="primary">ligD</name>
    <name evidence="23" type="ORF">J0A67_08510</name>
</gene>
<dbReference type="GO" id="GO:0016874">
    <property type="term" value="F:ligase activity"/>
    <property type="evidence" value="ECO:0007669"/>
    <property type="project" value="UniProtKB-KW"/>
</dbReference>
<dbReference type="Gene3D" id="3.90.920.10">
    <property type="entry name" value="DNA primase, PRIM domain"/>
    <property type="match status" value="1"/>
</dbReference>
<dbReference type="Pfam" id="PF13298">
    <property type="entry name" value="LigD_N"/>
    <property type="match status" value="1"/>
</dbReference>
<keyword evidence="3 23" id="KW-0436">Ligase</keyword>
<keyword evidence="14" id="KW-0238">DNA-binding</keyword>
<dbReference type="SUPFAM" id="SSF50249">
    <property type="entry name" value="Nucleic acid-binding proteins"/>
    <property type="match status" value="1"/>
</dbReference>
<proteinExistence type="predicted"/>
<dbReference type="NCBIfam" id="TIGR02777">
    <property type="entry name" value="LigD_PE_dom"/>
    <property type="match status" value="1"/>
</dbReference>
<keyword evidence="15" id="KW-0233">DNA recombination</keyword>
<dbReference type="PANTHER" id="PTHR42705">
    <property type="entry name" value="BIFUNCTIONAL NON-HOMOLOGOUS END JOINING PROTEIN LIGD"/>
    <property type="match status" value="1"/>
</dbReference>
<keyword evidence="17" id="KW-0464">Manganese</keyword>
<evidence type="ECO:0000256" key="6">
    <source>
        <dbReference type="ARBA" id="ARBA00022722"/>
    </source>
</evidence>
<evidence type="ECO:0000313" key="24">
    <source>
        <dbReference type="Proteomes" id="UP000664698"/>
    </source>
</evidence>
<evidence type="ECO:0000256" key="5">
    <source>
        <dbReference type="ARBA" id="ARBA00022695"/>
    </source>
</evidence>
<evidence type="ECO:0000256" key="13">
    <source>
        <dbReference type="ARBA" id="ARBA00022932"/>
    </source>
</evidence>
<keyword evidence="6" id="KW-0540">Nuclease</keyword>
<feature type="domain" description="ATP-dependent DNA ligase family profile" evidence="22">
    <location>
        <begin position="283"/>
        <end position="406"/>
    </location>
</feature>
<sequence length="807" mass="91977">MALEEYNKKRDFRKTREPRGKLERTGKSRFVIQRHDARRLHFDLRLEIDGVLKSWAVPKGPSLNPRDKRLAVETEDHPLKYLDFEGTIPKGNYGAGEMEIWDSGTFQSSSEASPSKMYANGDLKLMFFGTKIRGEFALVRTRLEGQKPQWLLIKKKDRFASDLDYDADLHRTPLKEHAEEPAQEELSLDSSISPMLAENGKKEDLDKASGWLHEIKWDGYRMVTHTSGTSAVGYSRNGLSYEAKFPEILEALSQVPHSTILDGEVVALDRKGIPQFQWLQYYEREPKGELKYMVFDLLFLDGHSLIHLPLKDRKELLEELLTDIPGVSYSEHVAGNGKGFYKKTVASGYEGIISKKADSTYLPGTRSANWLKIKPVASVETVVCGYTLSDSRPFGSLILGMYDRGQLRYIGNCGTGFTLRQQRGMLSEFKKISQKKSPFPDPIDLKGRSPKWLKPILVAEVTFSDWTRDKRLRHPVFKGLRQDKTPHELQLDDGKKDVAQTAPSLEDGLEINGKTVAVTNLDKILWPGEGITKYQLIDYYLNISEYILPFLKDRPQNLHRHPNGIKKPGFYQKDTPDYVPDWIATVELHAESAQRDISYLLCQNEETLIYLANLACIELNPWNSRVGSLDRPDYLVIDLDPSIKNSFSDVVEVALEFKNLLDQLDVKGYCKTSGVSGLHIYLPLGAAYSYEEARNFCKLLCHIVQERLPKLTTLERRIKDRNGKMYLDYLQNREGQTLAAPYCVRPKPLATVSTPLHWQEVNSKLDKNDFTISTVMDRVRKYPKLFVEVLGKGVDIEGAIAKISEMK</sequence>
<dbReference type="Pfam" id="PF01068">
    <property type="entry name" value="DNA_ligase_A_M"/>
    <property type="match status" value="1"/>
</dbReference>
<keyword evidence="13" id="KW-0239">DNA-directed DNA polymerase</keyword>
<dbReference type="SUPFAM" id="SSF56091">
    <property type="entry name" value="DNA ligase/mRNA capping enzyme, catalytic domain"/>
    <property type="match status" value="1"/>
</dbReference>
<evidence type="ECO:0000256" key="14">
    <source>
        <dbReference type="ARBA" id="ARBA00023125"/>
    </source>
</evidence>
<accession>A0ABS3BQ00</accession>
<keyword evidence="9" id="KW-0227">DNA damage</keyword>
<evidence type="ECO:0000256" key="19">
    <source>
        <dbReference type="ARBA" id="ARBA00029943"/>
    </source>
</evidence>
<dbReference type="Gene3D" id="3.30.470.30">
    <property type="entry name" value="DNA ligase/mRNA capping enzyme"/>
    <property type="match status" value="1"/>
</dbReference>
<evidence type="ECO:0000256" key="21">
    <source>
        <dbReference type="SAM" id="MobiDB-lite"/>
    </source>
</evidence>
<evidence type="ECO:0000256" key="20">
    <source>
        <dbReference type="ARBA" id="ARBA00034003"/>
    </source>
</evidence>
<comment type="cofactor">
    <cofactor evidence="1">
        <name>Mn(2+)</name>
        <dbReference type="ChEBI" id="CHEBI:29035"/>
    </cofactor>
</comment>
<dbReference type="NCBIfam" id="TIGR02776">
    <property type="entry name" value="NHEJ_ligase_prk"/>
    <property type="match status" value="1"/>
</dbReference>
<evidence type="ECO:0000256" key="3">
    <source>
        <dbReference type="ARBA" id="ARBA00022598"/>
    </source>
</evidence>
<evidence type="ECO:0000256" key="17">
    <source>
        <dbReference type="ARBA" id="ARBA00023211"/>
    </source>
</evidence>
<dbReference type="InterPro" id="IPR012340">
    <property type="entry name" value="NA-bd_OB-fold"/>
</dbReference>
<evidence type="ECO:0000256" key="2">
    <source>
        <dbReference type="ARBA" id="ARBA00012727"/>
    </source>
</evidence>
<evidence type="ECO:0000256" key="8">
    <source>
        <dbReference type="ARBA" id="ARBA00022741"/>
    </source>
</evidence>
<dbReference type="Pfam" id="PF21686">
    <property type="entry name" value="LigD_Prim-Pol"/>
    <property type="match status" value="1"/>
</dbReference>
<keyword evidence="10" id="KW-0378">Hydrolase</keyword>
<keyword evidence="16" id="KW-0234">DNA repair</keyword>
<keyword evidence="11" id="KW-0269">Exonuclease</keyword>